<comment type="similarity">
    <text evidence="1">Belongs to the peptidase C48 family.</text>
</comment>
<dbReference type="GO" id="GO:0006508">
    <property type="term" value="P:proteolysis"/>
    <property type="evidence" value="ECO:0007669"/>
    <property type="project" value="UniProtKB-KW"/>
</dbReference>
<dbReference type="GO" id="GO:0008234">
    <property type="term" value="F:cysteine-type peptidase activity"/>
    <property type="evidence" value="ECO:0007669"/>
    <property type="project" value="InterPro"/>
</dbReference>
<evidence type="ECO:0000256" key="2">
    <source>
        <dbReference type="ARBA" id="ARBA00022670"/>
    </source>
</evidence>
<dbReference type="Proteomes" id="UP000325902">
    <property type="component" value="Unassembled WGS sequence"/>
</dbReference>
<dbReference type="OrthoDB" id="10674412at2759"/>
<keyword evidence="3" id="KW-0378">Hydrolase</keyword>
<dbReference type="EMBL" id="VCHE01000175">
    <property type="protein sequence ID" value="KAB2569695.1"/>
    <property type="molecule type" value="Genomic_DNA"/>
</dbReference>
<organism evidence="6 7">
    <name type="scientific">Lasiodiplodia theobromae</name>
    <dbReference type="NCBI Taxonomy" id="45133"/>
    <lineage>
        <taxon>Eukaryota</taxon>
        <taxon>Fungi</taxon>
        <taxon>Dikarya</taxon>
        <taxon>Ascomycota</taxon>
        <taxon>Pezizomycotina</taxon>
        <taxon>Dothideomycetes</taxon>
        <taxon>Dothideomycetes incertae sedis</taxon>
        <taxon>Botryosphaeriales</taxon>
        <taxon>Botryosphaeriaceae</taxon>
        <taxon>Lasiodiplodia</taxon>
    </lineage>
</organism>
<protein>
    <recommendedName>
        <fullName evidence="5">Ubiquitin-like protease family profile domain-containing protein</fullName>
    </recommendedName>
</protein>
<evidence type="ECO:0000256" key="3">
    <source>
        <dbReference type="ARBA" id="ARBA00022801"/>
    </source>
</evidence>
<feature type="region of interest" description="Disordered" evidence="4">
    <location>
        <begin position="258"/>
        <end position="277"/>
    </location>
</feature>
<name>A0A5N5CWF6_9PEZI</name>
<feature type="region of interest" description="Disordered" evidence="4">
    <location>
        <begin position="161"/>
        <end position="194"/>
    </location>
</feature>
<keyword evidence="2" id="KW-0645">Protease</keyword>
<dbReference type="Gene3D" id="3.40.395.10">
    <property type="entry name" value="Adenoviral Proteinase, Chain A"/>
    <property type="match status" value="1"/>
</dbReference>
<sequence length="579" mass="63610">MSNLQELHDEIETFEAGATVASAALLSRFSELKKRCQENKIPIFALLKPHCRRVVITAFTSFSNAAAAVKRLGGPPWNATIDDLIGAFGEETLLSESFLRALDDLSQTQPPPSWHQTRQAITRASLERKASTENTRIPRLRLFTPKDVVAAKSFLHPGVTVRNKRKKRGKLASRKRPRLPHVLDNDSRDDSSKDEELALTFEQHYGDLEGDVLDTVQDGGGFMGDSVSGFISDDFESTSSESESDMENGLFIDYAQASHSTEEEGTQEEDVEDEADGLSTPVPVAAAFGASDSLRPPRSPKTPPPSQLLLAHGFPFSSPVMELAIRSGGGGRSVGRKYSAGLSNTALQFDDDPPDSLTASIRAAASRLGGVRREDAPRSSLDQVLNQLRDGGCVGHGAIWTLLELLARSPELRVIDVAYPNGSSWADWASLRRHKTHPGVKHILVPLHVPHARHWVLLHFDLASAHVTAFDSLLESRTSSRSDYFEAATAIVRYLGLDWDGGAWDFEVGQHAPLQQDDDADGCGGIYVVVTSVYVAAKEPIPRKINARIWLSVAGRRLFMRTFVALWSTLDAKRQFWMI</sequence>
<dbReference type="InterPro" id="IPR038765">
    <property type="entry name" value="Papain-like_cys_pep_sf"/>
</dbReference>
<dbReference type="AlphaFoldDB" id="A0A5N5CWF6"/>
<dbReference type="InterPro" id="IPR003653">
    <property type="entry name" value="Peptidase_C48_C"/>
</dbReference>
<feature type="compositionally biased region" description="Basic residues" evidence="4">
    <location>
        <begin position="162"/>
        <end position="179"/>
    </location>
</feature>
<dbReference type="SUPFAM" id="SSF54001">
    <property type="entry name" value="Cysteine proteinases"/>
    <property type="match status" value="1"/>
</dbReference>
<feature type="compositionally biased region" description="Basic and acidic residues" evidence="4">
    <location>
        <begin position="181"/>
        <end position="194"/>
    </location>
</feature>
<dbReference type="Pfam" id="PF02902">
    <property type="entry name" value="Peptidase_C48"/>
    <property type="match status" value="1"/>
</dbReference>
<evidence type="ECO:0000259" key="5">
    <source>
        <dbReference type="Pfam" id="PF02902"/>
    </source>
</evidence>
<evidence type="ECO:0000256" key="4">
    <source>
        <dbReference type="SAM" id="MobiDB-lite"/>
    </source>
</evidence>
<reference evidence="6 7" key="1">
    <citation type="journal article" date="2019" name="Sci. Rep.">
        <title>A multi-omics analysis of the grapevine pathogen Lasiodiplodia theobromae reveals that temperature affects the expression of virulence- and pathogenicity-related genes.</title>
        <authorList>
            <person name="Felix C."/>
            <person name="Meneses R."/>
            <person name="Goncalves M.F.M."/>
            <person name="Tilleman L."/>
            <person name="Duarte A.S."/>
            <person name="Jorrin-Novo J.V."/>
            <person name="Van de Peer Y."/>
            <person name="Deforce D."/>
            <person name="Van Nieuwerburgh F."/>
            <person name="Esteves A.C."/>
            <person name="Alves A."/>
        </authorList>
    </citation>
    <scope>NUCLEOTIDE SEQUENCE [LARGE SCALE GENOMIC DNA]</scope>
    <source>
        <strain evidence="6 7">LA-SOL3</strain>
    </source>
</reference>
<feature type="compositionally biased region" description="Acidic residues" evidence="4">
    <location>
        <begin position="263"/>
        <end position="276"/>
    </location>
</feature>
<accession>A0A5N5CWF6</accession>
<feature type="domain" description="Ubiquitin-like protease family profile" evidence="5">
    <location>
        <begin position="436"/>
        <end position="495"/>
    </location>
</feature>
<keyword evidence="7" id="KW-1185">Reference proteome</keyword>
<evidence type="ECO:0000313" key="7">
    <source>
        <dbReference type="Proteomes" id="UP000325902"/>
    </source>
</evidence>
<dbReference type="GO" id="GO:0019783">
    <property type="term" value="F:ubiquitin-like protein peptidase activity"/>
    <property type="evidence" value="ECO:0007669"/>
    <property type="project" value="UniProtKB-ARBA"/>
</dbReference>
<proteinExistence type="inferred from homology"/>
<gene>
    <name evidence="6" type="ORF">DBV05_g11633</name>
</gene>
<evidence type="ECO:0000313" key="6">
    <source>
        <dbReference type="EMBL" id="KAB2569695.1"/>
    </source>
</evidence>
<evidence type="ECO:0000256" key="1">
    <source>
        <dbReference type="ARBA" id="ARBA00005234"/>
    </source>
</evidence>
<comment type="caution">
    <text evidence="6">The sequence shown here is derived from an EMBL/GenBank/DDBJ whole genome shotgun (WGS) entry which is preliminary data.</text>
</comment>